<evidence type="ECO:0000313" key="2">
    <source>
        <dbReference type="Proteomes" id="UP000773462"/>
    </source>
</evidence>
<protein>
    <submittedName>
        <fullName evidence="1">Uncharacterized protein</fullName>
    </submittedName>
</protein>
<comment type="caution">
    <text evidence="1">The sequence shown here is derived from an EMBL/GenBank/DDBJ whole genome shotgun (WGS) entry which is preliminary data.</text>
</comment>
<reference evidence="1 2" key="1">
    <citation type="submission" date="2021-03" db="EMBL/GenBank/DDBJ databases">
        <title>Genomic Encyclopedia of Type Strains, Phase IV (KMG-IV): sequencing the most valuable type-strain genomes for metagenomic binning, comparative biology and taxonomic classification.</title>
        <authorList>
            <person name="Goeker M."/>
        </authorList>
    </citation>
    <scope>NUCLEOTIDE SEQUENCE [LARGE SCALE GENOMIC DNA]</scope>
    <source>
        <strain evidence="1 2">DSM 101953</strain>
    </source>
</reference>
<gene>
    <name evidence="1" type="ORF">J2Z70_000277</name>
</gene>
<dbReference type="EMBL" id="JAGGLV010000001">
    <property type="protein sequence ID" value="MBP2110138.1"/>
    <property type="molecule type" value="Genomic_DNA"/>
</dbReference>
<proteinExistence type="predicted"/>
<organism evidence="1 2">
    <name type="scientific">Paenibacillus silagei</name>
    <dbReference type="NCBI Taxonomy" id="1670801"/>
    <lineage>
        <taxon>Bacteria</taxon>
        <taxon>Bacillati</taxon>
        <taxon>Bacillota</taxon>
        <taxon>Bacilli</taxon>
        <taxon>Bacillales</taxon>
        <taxon>Paenibacillaceae</taxon>
        <taxon>Paenibacillus</taxon>
    </lineage>
</organism>
<dbReference type="Proteomes" id="UP000773462">
    <property type="component" value="Unassembled WGS sequence"/>
</dbReference>
<accession>A0ABS4NJC1</accession>
<sequence>MTEISAGTGKNWRKGAMEAGITKRAGGYTRRVPFIQI</sequence>
<name>A0ABS4NJC1_9BACL</name>
<keyword evidence="2" id="KW-1185">Reference proteome</keyword>
<evidence type="ECO:0000313" key="1">
    <source>
        <dbReference type="EMBL" id="MBP2110138.1"/>
    </source>
</evidence>